<dbReference type="STRING" id="90262.A0A1X2I963"/>
<dbReference type="Proteomes" id="UP000193560">
    <property type="component" value="Unassembled WGS sequence"/>
</dbReference>
<dbReference type="OrthoDB" id="264532at2759"/>
<dbReference type="GO" id="GO:0005789">
    <property type="term" value="C:endoplasmic reticulum membrane"/>
    <property type="evidence" value="ECO:0007669"/>
    <property type="project" value="UniProtKB-SubCell"/>
</dbReference>
<organism evidence="18 19">
    <name type="scientific">Absidia repens</name>
    <dbReference type="NCBI Taxonomy" id="90262"/>
    <lineage>
        <taxon>Eukaryota</taxon>
        <taxon>Fungi</taxon>
        <taxon>Fungi incertae sedis</taxon>
        <taxon>Mucoromycota</taxon>
        <taxon>Mucoromycotina</taxon>
        <taxon>Mucoromycetes</taxon>
        <taxon>Mucorales</taxon>
        <taxon>Cunninghamellaceae</taxon>
        <taxon>Absidia</taxon>
    </lineage>
</organism>
<feature type="transmembrane region" description="Helical" evidence="16">
    <location>
        <begin position="108"/>
        <end position="127"/>
    </location>
</feature>
<dbReference type="GO" id="GO:0006071">
    <property type="term" value="P:glycerol metabolic process"/>
    <property type="evidence" value="ECO:0007669"/>
    <property type="project" value="UniProtKB-UniRule"/>
</dbReference>
<keyword evidence="10 16" id="KW-0256">Endoplasmic reticulum</keyword>
<comment type="pathway">
    <text evidence="2 16">Glycerolipid metabolism; triacylglycerol biosynthesis.</text>
</comment>
<evidence type="ECO:0000256" key="5">
    <source>
        <dbReference type="ARBA" id="ARBA00013244"/>
    </source>
</evidence>
<dbReference type="GO" id="GO:0004144">
    <property type="term" value="F:diacylglycerol O-acyltransferase activity"/>
    <property type="evidence" value="ECO:0007669"/>
    <property type="project" value="UniProtKB-UniRule"/>
</dbReference>
<evidence type="ECO:0000256" key="8">
    <source>
        <dbReference type="ARBA" id="ARBA00022692"/>
    </source>
</evidence>
<name>A0A1X2I963_9FUNG</name>
<reference evidence="18 19" key="1">
    <citation type="submission" date="2016-07" db="EMBL/GenBank/DDBJ databases">
        <title>Pervasive Adenine N6-methylation of Active Genes in Fungi.</title>
        <authorList>
            <consortium name="DOE Joint Genome Institute"/>
            <person name="Mondo S.J."/>
            <person name="Dannebaum R.O."/>
            <person name="Kuo R.C."/>
            <person name="Labutti K."/>
            <person name="Haridas S."/>
            <person name="Kuo A."/>
            <person name="Salamov A."/>
            <person name="Ahrendt S.R."/>
            <person name="Lipzen A."/>
            <person name="Sullivan W."/>
            <person name="Andreopoulos W.B."/>
            <person name="Clum A."/>
            <person name="Lindquist E."/>
            <person name="Daum C."/>
            <person name="Ramamoorthy G.K."/>
            <person name="Gryganskyi A."/>
            <person name="Culley D."/>
            <person name="Magnuson J.K."/>
            <person name="James T.Y."/>
            <person name="O'Malley M.A."/>
            <person name="Stajich J.E."/>
            <person name="Spatafora J.W."/>
            <person name="Visel A."/>
            <person name="Grigoriev I.V."/>
        </authorList>
    </citation>
    <scope>NUCLEOTIDE SEQUENCE [LARGE SCALE GENOMIC DNA]</scope>
    <source>
        <strain evidence="18 19">NRRL 1336</strain>
    </source>
</reference>
<evidence type="ECO:0000256" key="13">
    <source>
        <dbReference type="ARBA" id="ARBA00023136"/>
    </source>
</evidence>
<evidence type="ECO:0000256" key="6">
    <source>
        <dbReference type="ARBA" id="ARBA00022516"/>
    </source>
</evidence>
<feature type="compositionally biased region" description="Low complexity" evidence="17">
    <location>
        <begin position="13"/>
        <end position="27"/>
    </location>
</feature>
<evidence type="ECO:0000256" key="15">
    <source>
        <dbReference type="ARBA" id="ARBA00048109"/>
    </source>
</evidence>
<keyword evidence="11 16" id="KW-1133">Transmembrane helix</keyword>
<sequence>MSATPPNEVDVQPSTLTTSSPSKPETSVENTPPPSEHGDSSSKPITTTNTETTTTNTDSTTTTNETTAPTSATENNDEKSASTTPHAKDDHHVRWAPLKIPLKRRLQMGVLLFYICLLPICLSLFMYSLLIPFLWPLVIAYVTFVYFDKAPEKGGRRFEWTRKLPIWKYFVDYYPMSLVKEADLDPSKNYVFGYHPHGIISMGAFGSFATEATGFSDLFPGIKPSLLTLVSNFKLPFYRDIIMSLGIAAVSRRSCEYILSSGPGRSIVIVVGGAAESLTARPGIADLTLKKRLGFIRLAILHQAELVPTFSFGENDIFEQLDNAKGSTVWKIQKRMQNMLGFTMPLFHARGIFNYDVGIIPFRHPIVTVVGKPIAVPVLEDGAEPTQEQILEVQAAYIDELQAIYDKYKDVYAKDRVQELRIVE</sequence>
<keyword evidence="9" id="KW-0319">Glycerol metabolism</keyword>
<evidence type="ECO:0000256" key="16">
    <source>
        <dbReference type="RuleBase" id="RU367023"/>
    </source>
</evidence>
<proteinExistence type="inferred from homology"/>
<keyword evidence="8 16" id="KW-0812">Transmembrane</keyword>
<comment type="caution">
    <text evidence="18">The sequence shown here is derived from an EMBL/GenBank/DDBJ whole genome shotgun (WGS) entry which is preliminary data.</text>
</comment>
<evidence type="ECO:0000256" key="3">
    <source>
        <dbReference type="ARBA" id="ARBA00005189"/>
    </source>
</evidence>
<evidence type="ECO:0000256" key="7">
    <source>
        <dbReference type="ARBA" id="ARBA00022679"/>
    </source>
</evidence>
<gene>
    <name evidence="18" type="ORF">BCR42DRAFT_421065</name>
</gene>
<dbReference type="EC" id="2.3.1.20" evidence="5 16"/>
<comment type="pathway">
    <text evidence="3">Lipid metabolism.</text>
</comment>
<keyword evidence="14 16" id="KW-0012">Acyltransferase</keyword>
<feature type="compositionally biased region" description="Low complexity" evidence="17">
    <location>
        <begin position="46"/>
        <end position="74"/>
    </location>
</feature>
<keyword evidence="7 18" id="KW-0808">Transferase</keyword>
<keyword evidence="19" id="KW-1185">Reference proteome</keyword>
<evidence type="ECO:0000256" key="10">
    <source>
        <dbReference type="ARBA" id="ARBA00022824"/>
    </source>
</evidence>
<keyword evidence="13 16" id="KW-0472">Membrane</keyword>
<comment type="subcellular location">
    <subcellularLocation>
        <location evidence="1 16">Endoplasmic reticulum membrane</location>
        <topology evidence="1 16">Multi-pass membrane protein</topology>
    </subcellularLocation>
</comment>
<evidence type="ECO:0000256" key="11">
    <source>
        <dbReference type="ARBA" id="ARBA00022989"/>
    </source>
</evidence>
<dbReference type="InterPro" id="IPR007130">
    <property type="entry name" value="DAGAT"/>
</dbReference>
<evidence type="ECO:0000256" key="1">
    <source>
        <dbReference type="ARBA" id="ARBA00004477"/>
    </source>
</evidence>
<evidence type="ECO:0000313" key="19">
    <source>
        <dbReference type="Proteomes" id="UP000193560"/>
    </source>
</evidence>
<dbReference type="PANTHER" id="PTHR12317:SF0">
    <property type="entry name" value="ACYLTRANSFERASE"/>
    <property type="match status" value="1"/>
</dbReference>
<dbReference type="GO" id="GO:0019432">
    <property type="term" value="P:triglyceride biosynthetic process"/>
    <property type="evidence" value="ECO:0007669"/>
    <property type="project" value="UniProtKB-UniRule"/>
</dbReference>
<evidence type="ECO:0000256" key="14">
    <source>
        <dbReference type="ARBA" id="ARBA00023315"/>
    </source>
</evidence>
<dbReference type="EMBL" id="MCGE01000020">
    <property type="protein sequence ID" value="ORZ12014.1"/>
    <property type="molecule type" value="Genomic_DNA"/>
</dbReference>
<feature type="region of interest" description="Disordered" evidence="17">
    <location>
        <begin position="1"/>
        <end position="88"/>
    </location>
</feature>
<dbReference type="AlphaFoldDB" id="A0A1X2I963"/>
<evidence type="ECO:0000256" key="4">
    <source>
        <dbReference type="ARBA" id="ARBA00005420"/>
    </source>
</evidence>
<evidence type="ECO:0000256" key="2">
    <source>
        <dbReference type="ARBA" id="ARBA00004771"/>
    </source>
</evidence>
<keyword evidence="6 16" id="KW-0444">Lipid biosynthesis</keyword>
<dbReference type="UniPathway" id="UPA00282"/>
<evidence type="ECO:0000256" key="12">
    <source>
        <dbReference type="ARBA" id="ARBA00023098"/>
    </source>
</evidence>
<accession>A0A1X2I963</accession>
<evidence type="ECO:0000313" key="18">
    <source>
        <dbReference type="EMBL" id="ORZ12014.1"/>
    </source>
</evidence>
<keyword evidence="12 16" id="KW-0443">Lipid metabolism</keyword>
<evidence type="ECO:0000256" key="9">
    <source>
        <dbReference type="ARBA" id="ARBA00022798"/>
    </source>
</evidence>
<comment type="function">
    <text evidence="16">Catalyzes the terminal and only committed step in triacylglycerol synthesis by using diacylglycerol and fatty acyl CoA as substrates.</text>
</comment>
<feature type="compositionally biased region" description="Basic and acidic residues" evidence="17">
    <location>
        <begin position="76"/>
        <end position="88"/>
    </location>
</feature>
<comment type="catalytic activity">
    <reaction evidence="15 16">
        <text>an acyl-CoA + a 1,2-diacyl-sn-glycerol = a triacyl-sn-glycerol + CoA</text>
        <dbReference type="Rhea" id="RHEA:10868"/>
        <dbReference type="ChEBI" id="CHEBI:17815"/>
        <dbReference type="ChEBI" id="CHEBI:57287"/>
        <dbReference type="ChEBI" id="CHEBI:58342"/>
        <dbReference type="ChEBI" id="CHEBI:64615"/>
        <dbReference type="EC" id="2.3.1.20"/>
    </reaction>
</comment>
<dbReference type="CDD" id="cd07987">
    <property type="entry name" value="LPLAT_MGAT-like"/>
    <property type="match status" value="1"/>
</dbReference>
<comment type="similarity">
    <text evidence="4 16">Belongs to the diacylglycerol acyltransferase family.</text>
</comment>
<evidence type="ECO:0000256" key="17">
    <source>
        <dbReference type="SAM" id="MobiDB-lite"/>
    </source>
</evidence>
<comment type="caution">
    <text evidence="16">Lacks conserved residue(s) required for the propagation of feature annotation.</text>
</comment>
<dbReference type="Pfam" id="PF03982">
    <property type="entry name" value="DAGAT"/>
    <property type="match status" value="1"/>
</dbReference>
<protein>
    <recommendedName>
        <fullName evidence="5 16">Diacylglycerol O-acyltransferase</fullName>
        <ecNumber evidence="5 16">2.3.1.20</ecNumber>
    </recommendedName>
</protein>
<dbReference type="PANTHER" id="PTHR12317">
    <property type="entry name" value="DIACYLGLYCEROL O-ACYLTRANSFERASE"/>
    <property type="match status" value="1"/>
</dbReference>